<evidence type="ECO:0000256" key="8">
    <source>
        <dbReference type="PIRSR" id="PIRSR000190-1"/>
    </source>
</evidence>
<feature type="binding site" evidence="7 8">
    <location>
        <position position="69"/>
    </location>
    <ligand>
        <name>substrate</name>
    </ligand>
</feature>
<dbReference type="HAMAP" id="MF_01629">
    <property type="entry name" value="PdxH"/>
    <property type="match status" value="1"/>
</dbReference>
<feature type="binding site" evidence="8">
    <location>
        <begin position="11"/>
        <end position="14"/>
    </location>
    <ligand>
        <name>substrate</name>
    </ligand>
</feature>
<feature type="binding site" evidence="7 9">
    <location>
        <begin position="79"/>
        <end position="80"/>
    </location>
    <ligand>
        <name>FMN</name>
        <dbReference type="ChEBI" id="CHEBI:58210"/>
    </ligand>
</feature>
<evidence type="ECO:0000256" key="3">
    <source>
        <dbReference type="ARBA" id="ARBA00022630"/>
    </source>
</evidence>
<feature type="binding site" evidence="7 9">
    <location>
        <position position="108"/>
    </location>
    <ligand>
        <name>FMN</name>
        <dbReference type="ChEBI" id="CHEBI:58210"/>
    </ligand>
</feature>
<evidence type="ECO:0000256" key="9">
    <source>
        <dbReference type="PIRSR" id="PIRSR000190-2"/>
    </source>
</evidence>
<dbReference type="InterPro" id="IPR000659">
    <property type="entry name" value="Pyridox_Oxase"/>
</dbReference>
<feature type="binding site" evidence="7 9">
    <location>
        <position position="188"/>
    </location>
    <ligand>
        <name>FMN</name>
        <dbReference type="ChEBI" id="CHEBI:58210"/>
    </ligand>
</feature>
<feature type="binding site" evidence="7 8">
    <location>
        <position position="126"/>
    </location>
    <ligand>
        <name>substrate</name>
    </ligand>
</feature>
<feature type="binding site" evidence="7 9">
    <location>
        <position position="86"/>
    </location>
    <ligand>
        <name>FMN</name>
        <dbReference type="ChEBI" id="CHEBI:58210"/>
    </ligand>
</feature>
<dbReference type="InterPro" id="IPR019576">
    <property type="entry name" value="Pyridoxamine_oxidase_dimer_C"/>
</dbReference>
<comment type="similarity">
    <text evidence="1 7">Belongs to the pyridoxamine 5'-phosphate oxidase family.</text>
</comment>
<dbReference type="Gene3D" id="2.30.110.10">
    <property type="entry name" value="Electron Transport, Fmn-binding Protein, Chain A"/>
    <property type="match status" value="1"/>
</dbReference>
<dbReference type="RefSeq" id="WP_045547044.1">
    <property type="nucleotide sequence ID" value="NZ_JZDQ02000030.1"/>
</dbReference>
<dbReference type="GO" id="GO:0004733">
    <property type="term" value="F:pyridoxamine phosphate oxidase activity"/>
    <property type="evidence" value="ECO:0007669"/>
    <property type="project" value="UniProtKB-UniRule"/>
</dbReference>
<feature type="binding site" evidence="7 9">
    <location>
        <begin position="64"/>
        <end position="69"/>
    </location>
    <ligand>
        <name>FMN</name>
        <dbReference type="ChEBI" id="CHEBI:58210"/>
    </ligand>
</feature>
<evidence type="ECO:0000313" key="12">
    <source>
        <dbReference type="EMBL" id="OIJ25014.1"/>
    </source>
</evidence>
<feature type="binding site" evidence="7 9">
    <location>
        <position position="85"/>
    </location>
    <ligand>
        <name>FMN</name>
        <dbReference type="ChEBI" id="CHEBI:58210"/>
    </ligand>
</feature>
<evidence type="ECO:0000256" key="7">
    <source>
        <dbReference type="HAMAP-Rule" id="MF_01629"/>
    </source>
</evidence>
<accession>A0A1J4N0A1</accession>
<evidence type="ECO:0000259" key="11">
    <source>
        <dbReference type="Pfam" id="PF10590"/>
    </source>
</evidence>
<keyword evidence="6 7" id="KW-0664">Pyridoxine biosynthesis</keyword>
<sequence length="215" mass="23987">MDLSAELAAARESYTRSGLTEDDLAADPFEQFEKWYAEARDAGIVEPNAMVVSTVSADGAPSSRTVLLKGFSIEGFTFFTNTASRKGSDLATNPRCAVLFPWHPLERQVRVDGVAHVLSAEAVEAYFSQRPRGSQLGAHASHQSRVVAGREELEEAYAKVEAEFEGRPVPVPEEWGGYRVEPETVEFWQGRPGRMHDRLVYRREGDSWRTERLAP</sequence>
<dbReference type="Proteomes" id="UP000033772">
    <property type="component" value="Unassembled WGS sequence"/>
</dbReference>
<feature type="binding site" evidence="7 8">
    <location>
        <position position="134"/>
    </location>
    <ligand>
        <name>substrate</name>
    </ligand>
</feature>
<comment type="catalytic activity">
    <reaction evidence="7">
        <text>pyridoxamine 5'-phosphate + O2 + H2O = pyridoxal 5'-phosphate + H2O2 + NH4(+)</text>
        <dbReference type="Rhea" id="RHEA:15817"/>
        <dbReference type="ChEBI" id="CHEBI:15377"/>
        <dbReference type="ChEBI" id="CHEBI:15379"/>
        <dbReference type="ChEBI" id="CHEBI:16240"/>
        <dbReference type="ChEBI" id="CHEBI:28938"/>
        <dbReference type="ChEBI" id="CHEBI:58451"/>
        <dbReference type="ChEBI" id="CHEBI:597326"/>
        <dbReference type="EC" id="1.4.3.5"/>
    </reaction>
</comment>
<dbReference type="UniPathway" id="UPA01068">
    <property type="reaction ID" value="UER00304"/>
</dbReference>
<evidence type="ECO:0000256" key="2">
    <source>
        <dbReference type="ARBA" id="ARBA00011738"/>
    </source>
</evidence>
<evidence type="ECO:0000256" key="1">
    <source>
        <dbReference type="ARBA" id="ARBA00007301"/>
    </source>
</evidence>
<comment type="function">
    <text evidence="7">Catalyzes the oxidation of either pyridoxine 5'-phosphate (PNP) or pyridoxamine 5'-phosphate (PMP) into pyridoxal 5'-phosphate (PLP).</text>
</comment>
<evidence type="ECO:0000256" key="4">
    <source>
        <dbReference type="ARBA" id="ARBA00022643"/>
    </source>
</evidence>
<organism evidence="12 13">
    <name type="scientific">Nocardioides luteus</name>
    <dbReference type="NCBI Taxonomy" id="1844"/>
    <lineage>
        <taxon>Bacteria</taxon>
        <taxon>Bacillati</taxon>
        <taxon>Actinomycetota</taxon>
        <taxon>Actinomycetes</taxon>
        <taxon>Propionibacteriales</taxon>
        <taxon>Nocardioidaceae</taxon>
        <taxon>Nocardioides</taxon>
    </lineage>
</organism>
<dbReference type="PANTHER" id="PTHR10851:SF0">
    <property type="entry name" value="PYRIDOXINE-5'-PHOSPHATE OXIDASE"/>
    <property type="match status" value="1"/>
</dbReference>
<keyword evidence="5 7" id="KW-0560">Oxidoreductase</keyword>
<comment type="cofactor">
    <cofactor evidence="7 9">
        <name>FMN</name>
        <dbReference type="ChEBI" id="CHEBI:58210"/>
    </cofactor>
    <text evidence="7 9">Binds 1 FMN per subunit.</text>
</comment>
<dbReference type="NCBIfam" id="TIGR00558">
    <property type="entry name" value="pdxH"/>
    <property type="match status" value="1"/>
</dbReference>
<dbReference type="InterPro" id="IPR012349">
    <property type="entry name" value="Split_barrel_FMN-bd"/>
</dbReference>
<keyword evidence="4 7" id="KW-0288">FMN</keyword>
<keyword evidence="3 7" id="KW-0285">Flavoprotein</keyword>
<dbReference type="PROSITE" id="PS01064">
    <property type="entry name" value="PYRIDOX_OXIDASE"/>
    <property type="match status" value="1"/>
</dbReference>
<dbReference type="NCBIfam" id="NF004231">
    <property type="entry name" value="PRK05679.1"/>
    <property type="match status" value="1"/>
</dbReference>
<dbReference type="InterPro" id="IPR011576">
    <property type="entry name" value="Pyridox_Oxase_N"/>
</dbReference>
<feature type="domain" description="Pyridoxine 5'-phosphate oxidase dimerisation C-terminal" evidence="11">
    <location>
        <begin position="175"/>
        <end position="215"/>
    </location>
</feature>
<keyword evidence="13" id="KW-1185">Reference proteome</keyword>
<dbReference type="Pfam" id="PF01243">
    <property type="entry name" value="PNPOx_N"/>
    <property type="match status" value="1"/>
</dbReference>
<feature type="binding site" evidence="7 8">
    <location>
        <position position="130"/>
    </location>
    <ligand>
        <name>substrate</name>
    </ligand>
</feature>
<feature type="binding site" evidence="7 9">
    <location>
        <position position="198"/>
    </location>
    <ligand>
        <name>FMN</name>
        <dbReference type="ChEBI" id="CHEBI:58210"/>
    </ligand>
</feature>
<dbReference type="AlphaFoldDB" id="A0A1J4N0A1"/>
<dbReference type="EC" id="1.4.3.5" evidence="7"/>
<comment type="pathway">
    <text evidence="7">Cofactor metabolism; pyridoxal 5'-phosphate salvage; pyridoxal 5'-phosphate from pyridoxamine 5'-phosphate: step 1/1.</text>
</comment>
<reference evidence="12" key="1">
    <citation type="submission" date="2016-10" db="EMBL/GenBank/DDBJ databases">
        <title>Draft Genome Sequence of Nocardioides luteus Strain BAFB, an Alkane-Degrading Bacterium Isolated from JP-7 Polluted Soil.</title>
        <authorList>
            <person name="Brown L."/>
            <person name="Ruiz O.N."/>
            <person name="Gunasekera T."/>
        </authorList>
    </citation>
    <scope>NUCLEOTIDE SEQUENCE [LARGE SCALE GENOMIC DNA]</scope>
    <source>
        <strain evidence="12">BAFB</strain>
    </source>
</reference>
<dbReference type="Pfam" id="PF10590">
    <property type="entry name" value="PNP_phzG_C"/>
    <property type="match status" value="1"/>
</dbReference>
<dbReference type="PIRSF" id="PIRSF000190">
    <property type="entry name" value="Pyd_amn-ph_oxd"/>
    <property type="match status" value="1"/>
</dbReference>
<evidence type="ECO:0000259" key="10">
    <source>
        <dbReference type="Pfam" id="PF01243"/>
    </source>
</evidence>
<comment type="catalytic activity">
    <reaction evidence="7">
        <text>pyridoxine 5'-phosphate + O2 = pyridoxal 5'-phosphate + H2O2</text>
        <dbReference type="Rhea" id="RHEA:15149"/>
        <dbReference type="ChEBI" id="CHEBI:15379"/>
        <dbReference type="ChEBI" id="CHEBI:16240"/>
        <dbReference type="ChEBI" id="CHEBI:58589"/>
        <dbReference type="ChEBI" id="CHEBI:597326"/>
        <dbReference type="EC" id="1.4.3.5"/>
    </reaction>
</comment>
<evidence type="ECO:0000313" key="13">
    <source>
        <dbReference type="Proteomes" id="UP000033772"/>
    </source>
</evidence>
<feature type="binding site" evidence="7 8">
    <location>
        <begin position="194"/>
        <end position="196"/>
    </location>
    <ligand>
        <name>substrate</name>
    </ligand>
</feature>
<proteinExistence type="inferred from homology"/>
<dbReference type="PANTHER" id="PTHR10851">
    <property type="entry name" value="PYRIDOXINE-5-PHOSPHATE OXIDASE"/>
    <property type="match status" value="1"/>
</dbReference>
<dbReference type="GO" id="GO:0010181">
    <property type="term" value="F:FMN binding"/>
    <property type="evidence" value="ECO:0007669"/>
    <property type="project" value="UniProtKB-UniRule"/>
</dbReference>
<comment type="subunit">
    <text evidence="2 7">Homodimer.</text>
</comment>
<evidence type="ECO:0000256" key="5">
    <source>
        <dbReference type="ARBA" id="ARBA00023002"/>
    </source>
</evidence>
<feature type="domain" description="Pyridoxamine 5'-phosphate oxidase N-terminal" evidence="10">
    <location>
        <begin position="41"/>
        <end position="161"/>
    </location>
</feature>
<dbReference type="OrthoDB" id="9780392at2"/>
<protein>
    <recommendedName>
        <fullName evidence="7">Pyridoxine/pyridoxamine 5'-phosphate oxidase</fullName>
        <ecNumber evidence="7">1.4.3.5</ecNumber>
    </recommendedName>
    <alternativeName>
        <fullName evidence="7">PNP/PMP oxidase</fullName>
        <shortName evidence="7">PNPOx</shortName>
    </alternativeName>
    <alternativeName>
        <fullName evidence="7">Pyridoxal 5'-phosphate synthase</fullName>
    </alternativeName>
</protein>
<feature type="binding site" evidence="7 9">
    <location>
        <begin position="143"/>
        <end position="144"/>
    </location>
    <ligand>
        <name>FMN</name>
        <dbReference type="ChEBI" id="CHEBI:58210"/>
    </ligand>
</feature>
<dbReference type="InterPro" id="IPR019740">
    <property type="entry name" value="Pyridox_Oxase_CS"/>
</dbReference>
<dbReference type="STRING" id="1844.UG56_019800"/>
<gene>
    <name evidence="7" type="primary">pdxH</name>
    <name evidence="12" type="ORF">UG56_019800</name>
</gene>
<dbReference type="GO" id="GO:0008615">
    <property type="term" value="P:pyridoxine biosynthetic process"/>
    <property type="evidence" value="ECO:0007669"/>
    <property type="project" value="UniProtKB-UniRule"/>
</dbReference>
<comment type="caution">
    <text evidence="12">The sequence shown here is derived from an EMBL/GenBank/DDBJ whole genome shotgun (WGS) entry which is preliminary data.</text>
</comment>
<evidence type="ECO:0000256" key="6">
    <source>
        <dbReference type="ARBA" id="ARBA00023096"/>
    </source>
</evidence>
<dbReference type="SUPFAM" id="SSF50475">
    <property type="entry name" value="FMN-binding split barrel"/>
    <property type="match status" value="1"/>
</dbReference>
<name>A0A1J4N0A1_9ACTN</name>
<dbReference type="EMBL" id="JZDQ02000030">
    <property type="protein sequence ID" value="OIJ25014.1"/>
    <property type="molecule type" value="Genomic_DNA"/>
</dbReference>
<comment type="pathway">
    <text evidence="7">Cofactor metabolism; pyridoxal 5'-phosphate salvage; pyridoxal 5'-phosphate from pyridoxine 5'-phosphate: step 1/1.</text>
</comment>
<dbReference type="FunFam" id="2.30.110.10:FF:000020">
    <property type="entry name" value="PNPO isoform 11"/>
    <property type="match status" value="1"/>
</dbReference>